<feature type="region of interest" description="Disordered" evidence="1">
    <location>
        <begin position="29"/>
        <end position="57"/>
    </location>
</feature>
<evidence type="ECO:0000256" key="1">
    <source>
        <dbReference type="SAM" id="MobiDB-lite"/>
    </source>
</evidence>
<gene>
    <name evidence="3" type="ORF">AVDCRST_MAG91-92</name>
</gene>
<accession>A0A6J4S3B4</accession>
<protein>
    <recommendedName>
        <fullName evidence="4">TonB-dependent receptor</fullName>
    </recommendedName>
</protein>
<feature type="chain" id="PRO_5026654796" description="TonB-dependent receptor" evidence="2">
    <location>
        <begin position="32"/>
        <end position="89"/>
    </location>
</feature>
<dbReference type="EMBL" id="CADCVX010000025">
    <property type="protein sequence ID" value="CAA9482455.1"/>
    <property type="molecule type" value="Genomic_DNA"/>
</dbReference>
<evidence type="ECO:0000313" key="3">
    <source>
        <dbReference type="EMBL" id="CAA9482455.1"/>
    </source>
</evidence>
<feature type="compositionally biased region" description="Low complexity" evidence="1">
    <location>
        <begin position="29"/>
        <end position="55"/>
    </location>
</feature>
<sequence length="89" mass="9253">MTNRSQIARRRVPFLAVSSLAAMTAAGAAQAQTATPDEPSATEAAQAADPAASEQLGNEDIIVTGTRVVRNGYQAPTPLTVLSEEDIEN</sequence>
<evidence type="ECO:0008006" key="4">
    <source>
        <dbReference type="Google" id="ProtNLM"/>
    </source>
</evidence>
<name>A0A6J4S3B4_9SPHN</name>
<feature type="non-terminal residue" evidence="3">
    <location>
        <position position="89"/>
    </location>
</feature>
<organism evidence="3">
    <name type="scientific">uncultured Sphingomonadaceae bacterium</name>
    <dbReference type="NCBI Taxonomy" id="169976"/>
    <lineage>
        <taxon>Bacteria</taxon>
        <taxon>Pseudomonadati</taxon>
        <taxon>Pseudomonadota</taxon>
        <taxon>Alphaproteobacteria</taxon>
        <taxon>Sphingomonadales</taxon>
        <taxon>Sphingomonadaceae</taxon>
        <taxon>environmental samples</taxon>
    </lineage>
</organism>
<keyword evidence="2" id="KW-0732">Signal</keyword>
<dbReference type="AlphaFoldDB" id="A0A6J4S3B4"/>
<feature type="signal peptide" evidence="2">
    <location>
        <begin position="1"/>
        <end position="31"/>
    </location>
</feature>
<proteinExistence type="predicted"/>
<evidence type="ECO:0000256" key="2">
    <source>
        <dbReference type="SAM" id="SignalP"/>
    </source>
</evidence>
<reference evidence="3" key="1">
    <citation type="submission" date="2020-02" db="EMBL/GenBank/DDBJ databases">
        <authorList>
            <person name="Meier V. D."/>
        </authorList>
    </citation>
    <scope>NUCLEOTIDE SEQUENCE</scope>
    <source>
        <strain evidence="3">AVDCRST_MAG91</strain>
    </source>
</reference>